<proteinExistence type="predicted"/>
<sequence>MSKNFPLIYIIYEIVKEKGSIDDLELFEILSSKLQRVSLSEIEKALLKLEVMGKIVTSSKGKKGGLLIELAGERKYITPDEE</sequence>
<gene>
    <name evidence="1" type="ORF">D9Q81_05125</name>
</gene>
<evidence type="ECO:0008006" key="3">
    <source>
        <dbReference type="Google" id="ProtNLM"/>
    </source>
</evidence>
<comment type="caution">
    <text evidence="1">The sequence shown here is derived from an EMBL/GenBank/DDBJ whole genome shotgun (WGS) entry which is preliminary data.</text>
</comment>
<name>A0A3R9RIK0_9CREN</name>
<dbReference type="AlphaFoldDB" id="A0A3R9RIK0"/>
<dbReference type="GeneID" id="6094678"/>
<evidence type="ECO:0000313" key="1">
    <source>
        <dbReference type="EMBL" id="RSN68872.1"/>
    </source>
</evidence>
<reference evidence="1 2" key="1">
    <citation type="submission" date="2018-10" db="EMBL/GenBank/DDBJ databases">
        <title>Co-occurring genomic capacity for anaerobic methane metabolism and dissimilatory sulfite reduction discovered in the Korarchaeota.</title>
        <authorList>
            <person name="Mckay L.J."/>
            <person name="Dlakic M."/>
            <person name="Fields M.W."/>
            <person name="Delmont T.O."/>
            <person name="Eren A.M."/>
            <person name="Jay Z.J."/>
            <person name="Klingelsmith K.B."/>
            <person name="Rusch D.B."/>
            <person name="Inskeep W.P."/>
        </authorList>
    </citation>
    <scope>NUCLEOTIDE SEQUENCE [LARGE SCALE GENOMIC DNA]</scope>
    <source>
        <strain evidence="1 2">WS</strain>
    </source>
</reference>
<evidence type="ECO:0000313" key="2">
    <source>
        <dbReference type="Proteomes" id="UP000278149"/>
    </source>
</evidence>
<dbReference type="Proteomes" id="UP000278149">
    <property type="component" value="Unassembled WGS sequence"/>
</dbReference>
<organism evidence="1 2">
    <name type="scientific">Candidatus Korarchaeum cryptofilum</name>
    <dbReference type="NCBI Taxonomy" id="498846"/>
    <lineage>
        <taxon>Archaea</taxon>
        <taxon>Thermoproteota</taxon>
        <taxon>Candidatus Korarchaeia</taxon>
        <taxon>Candidatus Korarchaeales</taxon>
        <taxon>Candidatus Korarchaeaceae</taxon>
        <taxon>Candidatus Korarchaeum</taxon>
    </lineage>
</organism>
<protein>
    <recommendedName>
        <fullName evidence="3">ArsR family transcriptional regulator</fullName>
    </recommendedName>
</protein>
<accession>A0A3R9RIK0</accession>
<dbReference type="EMBL" id="RCOR01000024">
    <property type="protein sequence ID" value="RSN68872.1"/>
    <property type="molecule type" value="Genomic_DNA"/>
</dbReference>
<dbReference type="RefSeq" id="WP_012310044.1">
    <property type="nucleotide sequence ID" value="NZ_RCOR01000024.1"/>
</dbReference>